<evidence type="ECO:0000256" key="2">
    <source>
        <dbReference type="SAM" id="Phobius"/>
    </source>
</evidence>
<accession>A0A9D1R6G1</accession>
<dbReference type="PANTHER" id="PTHR34220">
    <property type="entry name" value="SENSOR HISTIDINE KINASE YPDA"/>
    <property type="match status" value="1"/>
</dbReference>
<reference evidence="5" key="2">
    <citation type="submission" date="2021-04" db="EMBL/GenBank/DDBJ databases">
        <authorList>
            <person name="Gilroy R."/>
        </authorList>
    </citation>
    <scope>NUCLEOTIDE SEQUENCE</scope>
    <source>
        <strain evidence="5">CHK195-6426</strain>
    </source>
</reference>
<sequence>MIKFKASRAAAKAAEKSGLSQKKYSFKHLLGVYFVLLMLIILCSLTAVLAYAIYGGLRQMRTANNAVLNVYLSELQKEMEDLTAFCQELYADNYSFEILARGRYQSGRKPEYEYELRNMVNNAVPYYGAILIFDQKGDISITRFGAGYGPEETLECNELKDRIKQYWRDCDNSRLFQWQAYVDQDRTFLMSAYRLEDLYLCSLIDLDRFVLQSRAAEDSSQFQVFFYSETQELPGNGRLEQLGILQEAQSGQREMLLSLKESYLVDTQALDQTPLRICCVVPVQYLWSLSQFSLLVILGAGAIVFALILIMFFSFRKILVYPLDRLASASELLEQKSQAGRPPAYTGESKIEELQKINEAIKRLVEQKVSLEQENLTRQQEKQHAQLQYYQLQTQPHFYINCLKSLYNMLENQEYGRMQRMILAFSSHLRYIFHNTLSLVTLREELEEVNHYYSIVLLDRSKPIILTQKVEESLLEEKVPPLLIQTFLENAVKYNGRNDEILRFLIQIDAVTWEEKPYMRIRLSDNGVGYSKEVLEKINSRQEPYGRQHVGIANLKKRLALIYQTDFQIIFYNEAKGGACVFLCLPLDRKALVEE</sequence>
<keyword evidence="5" id="KW-0808">Transferase</keyword>
<keyword evidence="2" id="KW-1133">Transmembrane helix</keyword>
<evidence type="ECO:0000313" key="5">
    <source>
        <dbReference type="EMBL" id="HIW81774.1"/>
    </source>
</evidence>
<dbReference type="GO" id="GO:0000155">
    <property type="term" value="F:phosphorelay sensor kinase activity"/>
    <property type="evidence" value="ECO:0007669"/>
    <property type="project" value="InterPro"/>
</dbReference>
<dbReference type="InterPro" id="IPR003594">
    <property type="entry name" value="HATPase_dom"/>
</dbReference>
<dbReference type="InterPro" id="IPR010559">
    <property type="entry name" value="Sig_transdc_His_kin_internal"/>
</dbReference>
<dbReference type="Pfam" id="PF06580">
    <property type="entry name" value="His_kinase"/>
    <property type="match status" value="1"/>
</dbReference>
<evidence type="ECO:0000256" key="1">
    <source>
        <dbReference type="SAM" id="Coils"/>
    </source>
</evidence>
<feature type="transmembrane region" description="Helical" evidence="2">
    <location>
        <begin position="292"/>
        <end position="315"/>
    </location>
</feature>
<keyword evidence="5" id="KW-0418">Kinase</keyword>
<dbReference type="AlphaFoldDB" id="A0A9D1R6G1"/>
<evidence type="ECO:0000259" key="3">
    <source>
        <dbReference type="Pfam" id="PF02518"/>
    </source>
</evidence>
<dbReference type="Proteomes" id="UP000824265">
    <property type="component" value="Unassembled WGS sequence"/>
</dbReference>
<protein>
    <submittedName>
        <fullName evidence="5">Histidine kinase</fullName>
    </submittedName>
</protein>
<reference evidence="5" key="1">
    <citation type="journal article" date="2021" name="PeerJ">
        <title>Extensive microbial diversity within the chicken gut microbiome revealed by metagenomics and culture.</title>
        <authorList>
            <person name="Gilroy R."/>
            <person name="Ravi A."/>
            <person name="Getino M."/>
            <person name="Pursley I."/>
            <person name="Horton D.L."/>
            <person name="Alikhan N.F."/>
            <person name="Baker D."/>
            <person name="Gharbi K."/>
            <person name="Hall N."/>
            <person name="Watson M."/>
            <person name="Adriaenssens E.M."/>
            <person name="Foster-Nyarko E."/>
            <person name="Jarju S."/>
            <person name="Secka A."/>
            <person name="Antonio M."/>
            <person name="Oren A."/>
            <person name="Chaudhuri R.R."/>
            <person name="La Ragione R."/>
            <person name="Hildebrand F."/>
            <person name="Pallen M.J."/>
        </authorList>
    </citation>
    <scope>NUCLEOTIDE SEQUENCE</scope>
    <source>
        <strain evidence="5">CHK195-6426</strain>
    </source>
</reference>
<dbReference type="InterPro" id="IPR050640">
    <property type="entry name" value="Bact_2-comp_sensor_kinase"/>
</dbReference>
<feature type="transmembrane region" description="Helical" evidence="2">
    <location>
        <begin position="30"/>
        <end position="54"/>
    </location>
</feature>
<dbReference type="Gene3D" id="3.30.565.10">
    <property type="entry name" value="Histidine kinase-like ATPase, C-terminal domain"/>
    <property type="match status" value="1"/>
</dbReference>
<feature type="coiled-coil region" evidence="1">
    <location>
        <begin position="354"/>
        <end position="381"/>
    </location>
</feature>
<name>A0A9D1R6G1_9FIRM</name>
<dbReference type="Pfam" id="PF02518">
    <property type="entry name" value="HATPase_c"/>
    <property type="match status" value="1"/>
</dbReference>
<dbReference type="EMBL" id="DXGH01000051">
    <property type="protein sequence ID" value="HIW81774.1"/>
    <property type="molecule type" value="Genomic_DNA"/>
</dbReference>
<keyword evidence="1" id="KW-0175">Coiled coil</keyword>
<proteinExistence type="predicted"/>
<organism evidence="5 6">
    <name type="scientific">Candidatus Acetatifactor stercoripullorum</name>
    <dbReference type="NCBI Taxonomy" id="2838414"/>
    <lineage>
        <taxon>Bacteria</taxon>
        <taxon>Bacillati</taxon>
        <taxon>Bacillota</taxon>
        <taxon>Clostridia</taxon>
        <taxon>Lachnospirales</taxon>
        <taxon>Lachnospiraceae</taxon>
        <taxon>Acetatifactor</taxon>
    </lineage>
</organism>
<dbReference type="SUPFAM" id="SSF55874">
    <property type="entry name" value="ATPase domain of HSP90 chaperone/DNA topoisomerase II/histidine kinase"/>
    <property type="match status" value="1"/>
</dbReference>
<evidence type="ECO:0000259" key="4">
    <source>
        <dbReference type="Pfam" id="PF06580"/>
    </source>
</evidence>
<comment type="caution">
    <text evidence="5">The sequence shown here is derived from an EMBL/GenBank/DDBJ whole genome shotgun (WGS) entry which is preliminary data.</text>
</comment>
<evidence type="ECO:0000313" key="6">
    <source>
        <dbReference type="Proteomes" id="UP000824265"/>
    </source>
</evidence>
<keyword evidence="2" id="KW-0812">Transmembrane</keyword>
<feature type="domain" description="Histidine kinase/HSP90-like ATPase" evidence="3">
    <location>
        <begin position="483"/>
        <end position="588"/>
    </location>
</feature>
<feature type="domain" description="Signal transduction histidine kinase internal region" evidence="4">
    <location>
        <begin position="385"/>
        <end position="455"/>
    </location>
</feature>
<dbReference type="GO" id="GO:0016020">
    <property type="term" value="C:membrane"/>
    <property type="evidence" value="ECO:0007669"/>
    <property type="project" value="InterPro"/>
</dbReference>
<keyword evidence="2" id="KW-0472">Membrane</keyword>
<dbReference type="PANTHER" id="PTHR34220:SF7">
    <property type="entry name" value="SENSOR HISTIDINE KINASE YPDA"/>
    <property type="match status" value="1"/>
</dbReference>
<gene>
    <name evidence="5" type="ORF">H9742_09715</name>
</gene>
<dbReference type="InterPro" id="IPR036890">
    <property type="entry name" value="HATPase_C_sf"/>
</dbReference>